<reference evidence="2" key="1">
    <citation type="submission" date="2018-05" db="EMBL/GenBank/DDBJ databases">
        <authorList>
            <person name="Lanie J.A."/>
            <person name="Ng W.-L."/>
            <person name="Kazmierczak K.M."/>
            <person name="Andrzejewski T.M."/>
            <person name="Davidsen T.M."/>
            <person name="Wayne K.J."/>
            <person name="Tettelin H."/>
            <person name="Glass J.I."/>
            <person name="Rusch D."/>
            <person name="Podicherti R."/>
            <person name="Tsui H.-C.T."/>
            <person name="Winkler M.E."/>
        </authorList>
    </citation>
    <scope>NUCLEOTIDE SEQUENCE</scope>
</reference>
<dbReference type="EMBL" id="UINC01164344">
    <property type="protein sequence ID" value="SVD65149.1"/>
    <property type="molecule type" value="Genomic_DNA"/>
</dbReference>
<proteinExistence type="predicted"/>
<evidence type="ECO:0000256" key="1">
    <source>
        <dbReference type="SAM" id="Phobius"/>
    </source>
</evidence>
<sequence>MDILKGLKDGDFGLAKTYWLFGILGNFLISLLGNLLTGLVPIAIYSLFSLAYGVTVLLGIWNSANRYTGFKLWAILAKLAAILGFLFVILSIFLLLSLFL</sequence>
<feature type="transmembrane region" description="Helical" evidence="1">
    <location>
        <begin position="42"/>
        <end position="61"/>
    </location>
</feature>
<evidence type="ECO:0000313" key="2">
    <source>
        <dbReference type="EMBL" id="SVD65149.1"/>
    </source>
</evidence>
<gene>
    <name evidence="2" type="ORF">METZ01_LOCUS418003</name>
</gene>
<feature type="transmembrane region" description="Helical" evidence="1">
    <location>
        <begin position="73"/>
        <end position="99"/>
    </location>
</feature>
<keyword evidence="1" id="KW-0812">Transmembrane</keyword>
<keyword evidence="1" id="KW-1133">Transmembrane helix</keyword>
<name>A0A382X2S3_9ZZZZ</name>
<feature type="transmembrane region" description="Helical" evidence="1">
    <location>
        <begin position="18"/>
        <end position="36"/>
    </location>
</feature>
<organism evidence="2">
    <name type="scientific">marine metagenome</name>
    <dbReference type="NCBI Taxonomy" id="408172"/>
    <lineage>
        <taxon>unclassified sequences</taxon>
        <taxon>metagenomes</taxon>
        <taxon>ecological metagenomes</taxon>
    </lineage>
</organism>
<protein>
    <submittedName>
        <fullName evidence="2">Uncharacterized protein</fullName>
    </submittedName>
</protein>
<accession>A0A382X2S3</accession>
<dbReference type="AlphaFoldDB" id="A0A382X2S3"/>
<keyword evidence="1" id="KW-0472">Membrane</keyword>